<dbReference type="Proteomes" id="UP000807353">
    <property type="component" value="Unassembled WGS sequence"/>
</dbReference>
<protein>
    <submittedName>
        <fullName evidence="1">Uncharacterized protein</fullName>
    </submittedName>
</protein>
<proteinExistence type="predicted"/>
<reference evidence="1" key="1">
    <citation type="submission" date="2020-11" db="EMBL/GenBank/DDBJ databases">
        <authorList>
            <consortium name="DOE Joint Genome Institute"/>
            <person name="Ahrendt S."/>
            <person name="Riley R."/>
            <person name="Andreopoulos W."/>
            <person name="Labutti K."/>
            <person name="Pangilinan J."/>
            <person name="Ruiz-Duenas F.J."/>
            <person name="Barrasa J.M."/>
            <person name="Sanchez-Garcia M."/>
            <person name="Camarero S."/>
            <person name="Miyauchi S."/>
            <person name="Serrano A."/>
            <person name="Linde D."/>
            <person name="Babiker R."/>
            <person name="Drula E."/>
            <person name="Ayuso-Fernandez I."/>
            <person name="Pacheco R."/>
            <person name="Padilla G."/>
            <person name="Ferreira P."/>
            <person name="Barriuso J."/>
            <person name="Kellner H."/>
            <person name="Castanera R."/>
            <person name="Alfaro M."/>
            <person name="Ramirez L."/>
            <person name="Pisabarro A.G."/>
            <person name="Kuo A."/>
            <person name="Tritt A."/>
            <person name="Lipzen A."/>
            <person name="He G."/>
            <person name="Yan M."/>
            <person name="Ng V."/>
            <person name="Cullen D."/>
            <person name="Martin F."/>
            <person name="Rosso M.-N."/>
            <person name="Henrissat B."/>
            <person name="Hibbett D."/>
            <person name="Martinez A.T."/>
            <person name="Grigoriev I.V."/>
        </authorList>
    </citation>
    <scope>NUCLEOTIDE SEQUENCE</scope>
    <source>
        <strain evidence="1">CBS 247.69</strain>
    </source>
</reference>
<evidence type="ECO:0000313" key="1">
    <source>
        <dbReference type="EMBL" id="KAF9466608.1"/>
    </source>
</evidence>
<keyword evidence="2" id="KW-1185">Reference proteome</keyword>
<organism evidence="1 2">
    <name type="scientific">Collybia nuda</name>
    <dbReference type="NCBI Taxonomy" id="64659"/>
    <lineage>
        <taxon>Eukaryota</taxon>
        <taxon>Fungi</taxon>
        <taxon>Dikarya</taxon>
        <taxon>Basidiomycota</taxon>
        <taxon>Agaricomycotina</taxon>
        <taxon>Agaricomycetes</taxon>
        <taxon>Agaricomycetidae</taxon>
        <taxon>Agaricales</taxon>
        <taxon>Tricholomatineae</taxon>
        <taxon>Clitocybaceae</taxon>
        <taxon>Collybia</taxon>
    </lineage>
</organism>
<accession>A0A9P5YAY8</accession>
<sequence>MNTTCFAINLCCHRHFIFLGGLGYYHPHRCFVPSHTSPASLTSVGWTTKPKATQGPPSPPSLPILRNHLPMLL</sequence>
<gene>
    <name evidence="1" type="ORF">BDZ94DRAFT_1251342</name>
</gene>
<dbReference type="EMBL" id="MU150241">
    <property type="protein sequence ID" value="KAF9466608.1"/>
    <property type="molecule type" value="Genomic_DNA"/>
</dbReference>
<dbReference type="AlphaFoldDB" id="A0A9P5YAY8"/>
<evidence type="ECO:0000313" key="2">
    <source>
        <dbReference type="Proteomes" id="UP000807353"/>
    </source>
</evidence>
<comment type="caution">
    <text evidence="1">The sequence shown here is derived from an EMBL/GenBank/DDBJ whole genome shotgun (WGS) entry which is preliminary data.</text>
</comment>
<name>A0A9P5YAY8_9AGAR</name>